<name>A0A915KLH7_ROMCU</name>
<evidence type="ECO:0000313" key="3">
    <source>
        <dbReference type="WBParaSite" id="nRc.2.0.1.t39288-RA"/>
    </source>
</evidence>
<evidence type="ECO:0000256" key="1">
    <source>
        <dbReference type="SAM" id="MobiDB-lite"/>
    </source>
</evidence>
<proteinExistence type="predicted"/>
<dbReference type="WBParaSite" id="nRc.2.0.1.t39288-RA">
    <property type="protein sequence ID" value="nRc.2.0.1.t39288-RA"/>
    <property type="gene ID" value="nRc.2.0.1.g39288"/>
</dbReference>
<dbReference type="Proteomes" id="UP000887565">
    <property type="component" value="Unplaced"/>
</dbReference>
<sequence>MRQDMTIGRERQQQQQQFNRPQHREDQPVLEYKLYNQGETKCLWLGTASELAAKSRQQQGVIDFDLEQFHQNYAKEQKAILADKNSEELLLRIKGFVPGNFGRFSSFPNNSRVDSYSDLIYFNLEELFNGYNNEDSDSCSNVEHKLCISNVECPTHEYGEDQSIKEKRREEKSHEQEDPALI</sequence>
<protein>
    <submittedName>
        <fullName evidence="3">Uncharacterized protein</fullName>
    </submittedName>
</protein>
<organism evidence="2 3">
    <name type="scientific">Romanomermis culicivorax</name>
    <name type="common">Nematode worm</name>
    <dbReference type="NCBI Taxonomy" id="13658"/>
    <lineage>
        <taxon>Eukaryota</taxon>
        <taxon>Metazoa</taxon>
        <taxon>Ecdysozoa</taxon>
        <taxon>Nematoda</taxon>
        <taxon>Enoplea</taxon>
        <taxon>Dorylaimia</taxon>
        <taxon>Mermithida</taxon>
        <taxon>Mermithoidea</taxon>
        <taxon>Mermithidae</taxon>
        <taxon>Romanomermis</taxon>
    </lineage>
</organism>
<evidence type="ECO:0000313" key="2">
    <source>
        <dbReference type="Proteomes" id="UP000887565"/>
    </source>
</evidence>
<accession>A0A915KLH7</accession>
<keyword evidence="2" id="KW-1185">Reference proteome</keyword>
<dbReference type="AlphaFoldDB" id="A0A915KLH7"/>
<feature type="compositionally biased region" description="Basic and acidic residues" evidence="1">
    <location>
        <begin position="1"/>
        <end position="12"/>
    </location>
</feature>
<feature type="region of interest" description="Disordered" evidence="1">
    <location>
        <begin position="158"/>
        <end position="182"/>
    </location>
</feature>
<feature type="region of interest" description="Disordered" evidence="1">
    <location>
        <begin position="1"/>
        <end position="24"/>
    </location>
</feature>
<reference evidence="3" key="1">
    <citation type="submission" date="2022-11" db="UniProtKB">
        <authorList>
            <consortium name="WormBaseParasite"/>
        </authorList>
    </citation>
    <scope>IDENTIFICATION</scope>
</reference>